<name>A0AAD7IFF8_9AGAR</name>
<sequence>MTQQELLNMIETISSSDSVIIYKQDLFWLISKLELHLNAACTVSATALSSA</sequence>
<dbReference type="Proteomes" id="UP001215598">
    <property type="component" value="Unassembled WGS sequence"/>
</dbReference>
<organism evidence="1 2">
    <name type="scientific">Mycena metata</name>
    <dbReference type="NCBI Taxonomy" id="1033252"/>
    <lineage>
        <taxon>Eukaryota</taxon>
        <taxon>Fungi</taxon>
        <taxon>Dikarya</taxon>
        <taxon>Basidiomycota</taxon>
        <taxon>Agaricomycotina</taxon>
        <taxon>Agaricomycetes</taxon>
        <taxon>Agaricomycetidae</taxon>
        <taxon>Agaricales</taxon>
        <taxon>Marasmiineae</taxon>
        <taxon>Mycenaceae</taxon>
        <taxon>Mycena</taxon>
    </lineage>
</organism>
<comment type="caution">
    <text evidence="1">The sequence shown here is derived from an EMBL/GenBank/DDBJ whole genome shotgun (WGS) entry which is preliminary data.</text>
</comment>
<protein>
    <submittedName>
        <fullName evidence="1">Uncharacterized protein</fullName>
    </submittedName>
</protein>
<accession>A0AAD7IFF8</accession>
<dbReference type="AlphaFoldDB" id="A0AAD7IFF8"/>
<evidence type="ECO:0000313" key="2">
    <source>
        <dbReference type="Proteomes" id="UP001215598"/>
    </source>
</evidence>
<reference evidence="1" key="1">
    <citation type="submission" date="2023-03" db="EMBL/GenBank/DDBJ databases">
        <title>Massive genome expansion in bonnet fungi (Mycena s.s.) driven by repeated elements and novel gene families across ecological guilds.</title>
        <authorList>
            <consortium name="Lawrence Berkeley National Laboratory"/>
            <person name="Harder C.B."/>
            <person name="Miyauchi S."/>
            <person name="Viragh M."/>
            <person name="Kuo A."/>
            <person name="Thoen E."/>
            <person name="Andreopoulos B."/>
            <person name="Lu D."/>
            <person name="Skrede I."/>
            <person name="Drula E."/>
            <person name="Henrissat B."/>
            <person name="Morin E."/>
            <person name="Kohler A."/>
            <person name="Barry K."/>
            <person name="LaButti K."/>
            <person name="Morin E."/>
            <person name="Salamov A."/>
            <person name="Lipzen A."/>
            <person name="Mereny Z."/>
            <person name="Hegedus B."/>
            <person name="Baldrian P."/>
            <person name="Stursova M."/>
            <person name="Weitz H."/>
            <person name="Taylor A."/>
            <person name="Grigoriev I.V."/>
            <person name="Nagy L.G."/>
            <person name="Martin F."/>
            <person name="Kauserud H."/>
        </authorList>
    </citation>
    <scope>NUCLEOTIDE SEQUENCE</scope>
    <source>
        <strain evidence="1">CBHHK182m</strain>
    </source>
</reference>
<evidence type="ECO:0000313" key="1">
    <source>
        <dbReference type="EMBL" id="KAJ7741862.1"/>
    </source>
</evidence>
<proteinExistence type="predicted"/>
<keyword evidence="2" id="KW-1185">Reference proteome</keyword>
<dbReference type="EMBL" id="JARKIB010000097">
    <property type="protein sequence ID" value="KAJ7741862.1"/>
    <property type="molecule type" value="Genomic_DNA"/>
</dbReference>
<gene>
    <name evidence="1" type="ORF">B0H16DRAFT_1728384</name>
</gene>